<evidence type="ECO:0000256" key="2">
    <source>
        <dbReference type="ARBA" id="ARBA00005520"/>
    </source>
</evidence>
<dbReference type="InterPro" id="IPR032677">
    <property type="entry name" value="GTP_cyclohydro_II"/>
</dbReference>
<dbReference type="GO" id="GO:0009231">
    <property type="term" value="P:riboflavin biosynthetic process"/>
    <property type="evidence" value="ECO:0007669"/>
    <property type="project" value="UniProtKB-UniRule"/>
</dbReference>
<evidence type="ECO:0000256" key="10">
    <source>
        <dbReference type="ARBA" id="ARBA00049295"/>
    </source>
</evidence>
<dbReference type="CDD" id="cd00641">
    <property type="entry name" value="GTP_cyclohydro2"/>
    <property type="match status" value="1"/>
</dbReference>
<accession>A0A1C4ZC54</accession>
<dbReference type="RefSeq" id="WP_342672562.1">
    <property type="nucleotide sequence ID" value="NZ_FMCX01000005.1"/>
</dbReference>
<comment type="catalytic activity">
    <reaction evidence="10 11">
        <text>GTP + 4 H2O = 2,5-diamino-6-hydroxy-4-(5-phosphoribosylamino)-pyrimidine + formate + 2 phosphate + 3 H(+)</text>
        <dbReference type="Rhea" id="RHEA:23704"/>
        <dbReference type="ChEBI" id="CHEBI:15377"/>
        <dbReference type="ChEBI" id="CHEBI:15378"/>
        <dbReference type="ChEBI" id="CHEBI:15740"/>
        <dbReference type="ChEBI" id="CHEBI:37565"/>
        <dbReference type="ChEBI" id="CHEBI:43474"/>
        <dbReference type="ChEBI" id="CHEBI:58614"/>
        <dbReference type="EC" id="3.5.4.25"/>
    </reaction>
</comment>
<dbReference type="GO" id="GO:0003935">
    <property type="term" value="F:GTP cyclohydrolase II activity"/>
    <property type="evidence" value="ECO:0007669"/>
    <property type="project" value="UniProtKB-UniRule"/>
</dbReference>
<evidence type="ECO:0000256" key="4">
    <source>
        <dbReference type="ARBA" id="ARBA00022723"/>
    </source>
</evidence>
<dbReference type="Gene3D" id="3.40.50.10990">
    <property type="entry name" value="GTP cyclohydrolase II"/>
    <property type="match status" value="1"/>
</dbReference>
<feature type="binding site" evidence="11">
    <location>
        <begin position="114"/>
        <end position="116"/>
    </location>
    <ligand>
        <name>GTP</name>
        <dbReference type="ChEBI" id="CHEBI:37565"/>
    </ligand>
</feature>
<keyword evidence="6 11" id="KW-0378">Hydrolase</keyword>
<dbReference type="SUPFAM" id="SSF142695">
    <property type="entry name" value="RibA-like"/>
    <property type="match status" value="1"/>
</dbReference>
<dbReference type="FunFam" id="3.40.50.10990:FF:000001">
    <property type="entry name" value="Riboflavin biosynthesis protein RibBA"/>
    <property type="match status" value="1"/>
</dbReference>
<evidence type="ECO:0000256" key="9">
    <source>
        <dbReference type="ARBA" id="ARBA00043932"/>
    </source>
</evidence>
<comment type="similarity">
    <text evidence="2">In the N-terminal section; belongs to the DHBP synthase family.</text>
</comment>
<evidence type="ECO:0000313" key="13">
    <source>
        <dbReference type="EMBL" id="SCF30321.1"/>
    </source>
</evidence>
<evidence type="ECO:0000256" key="7">
    <source>
        <dbReference type="ARBA" id="ARBA00022833"/>
    </source>
</evidence>
<evidence type="ECO:0000256" key="1">
    <source>
        <dbReference type="ARBA" id="ARBA00004853"/>
    </source>
</evidence>
<dbReference type="GO" id="GO:0005829">
    <property type="term" value="C:cytosol"/>
    <property type="evidence" value="ECO:0007669"/>
    <property type="project" value="TreeGrafter"/>
</dbReference>
<comment type="function">
    <text evidence="9 11">Catalyzes the conversion of GTP to 2,5-diamino-6-ribosylamino-4(3H)-pyrimidinone 5'-phosphate (DARP), formate and pyrophosphate.</text>
</comment>
<sequence>MVNMSTAGDGAVLQVVAAPAENVPIRQRITLPLWSSNGAQEPHLYSFDALCDGAEHLAVHWPGPEDSVPLVRMHSECLTGDVLGSARCDCGPQLNEAIELIRAQGGVLLYLRQEGRGIGLYNKIDAYALQEQGLDTVDANLSLDMPVDARRYDAAAQMLHSLGITRIRLLTNNPEKIAGLRECGIEVTERVPTTSFVNADNFGYLRTKVTRLGHQLGPVEAQE</sequence>
<dbReference type="PANTHER" id="PTHR21327">
    <property type="entry name" value="GTP CYCLOHYDROLASE II-RELATED"/>
    <property type="match status" value="1"/>
</dbReference>
<feature type="binding site" evidence="11">
    <location>
        <position position="176"/>
    </location>
    <ligand>
        <name>GTP</name>
        <dbReference type="ChEBI" id="CHEBI:37565"/>
    </ligand>
</feature>
<dbReference type="EMBL" id="FMCX01000005">
    <property type="protein sequence ID" value="SCF30321.1"/>
    <property type="molecule type" value="Genomic_DNA"/>
</dbReference>
<dbReference type="AlphaFoldDB" id="A0A1C4ZC54"/>
<feature type="active site" description="Nucleophile" evidence="11">
    <location>
        <position position="150"/>
    </location>
</feature>
<keyword evidence="7 11" id="KW-0862">Zinc</keyword>
<feature type="binding site" evidence="11">
    <location>
        <position position="77"/>
    </location>
    <ligand>
        <name>Zn(2+)</name>
        <dbReference type="ChEBI" id="CHEBI:29105"/>
        <note>catalytic</note>
    </ligand>
</feature>
<evidence type="ECO:0000256" key="8">
    <source>
        <dbReference type="ARBA" id="ARBA00023134"/>
    </source>
</evidence>
<keyword evidence="14" id="KW-1185">Reference proteome</keyword>
<proteinExistence type="inferred from homology"/>
<evidence type="ECO:0000256" key="6">
    <source>
        <dbReference type="ARBA" id="ARBA00022801"/>
    </source>
</evidence>
<feature type="binding site" evidence="11">
    <location>
        <begin position="72"/>
        <end position="76"/>
    </location>
    <ligand>
        <name>GTP</name>
        <dbReference type="ChEBI" id="CHEBI:37565"/>
    </ligand>
</feature>
<protein>
    <recommendedName>
        <fullName evidence="11">GTP cyclohydrolase-2</fullName>
        <ecNumber evidence="11">3.5.4.25</ecNumber>
    </recommendedName>
    <alternativeName>
        <fullName evidence="11">GTP cyclohydrolase II</fullName>
    </alternativeName>
</protein>
<comment type="cofactor">
    <cofactor evidence="11">
        <name>Zn(2+)</name>
        <dbReference type="ChEBI" id="CHEBI:29105"/>
    </cofactor>
    <text evidence="11">Binds 1 zinc ion per subunit.</text>
</comment>
<feature type="domain" description="GTP cyclohydrolase II" evidence="12">
    <location>
        <begin position="43"/>
        <end position="192"/>
    </location>
</feature>
<comment type="pathway">
    <text evidence="1 11">Cofactor biosynthesis; riboflavin biosynthesis; 5-amino-6-(D-ribitylamino)uracil from GTP: step 1/4.</text>
</comment>
<evidence type="ECO:0000256" key="3">
    <source>
        <dbReference type="ARBA" id="ARBA00022619"/>
    </source>
</evidence>
<feature type="binding site" evidence="11">
    <location>
        <position position="88"/>
    </location>
    <ligand>
        <name>Zn(2+)</name>
        <dbReference type="ChEBI" id="CHEBI:29105"/>
        <note>catalytic</note>
    </ligand>
</feature>
<dbReference type="EC" id="3.5.4.25" evidence="11"/>
<keyword evidence="5 11" id="KW-0547">Nucleotide-binding</keyword>
<gene>
    <name evidence="11" type="primary">ribA</name>
    <name evidence="13" type="ORF">GA0070564_105279</name>
</gene>
<dbReference type="InterPro" id="IPR000926">
    <property type="entry name" value="RibA"/>
</dbReference>
<dbReference type="GO" id="GO:0008270">
    <property type="term" value="F:zinc ion binding"/>
    <property type="evidence" value="ECO:0007669"/>
    <property type="project" value="UniProtKB-UniRule"/>
</dbReference>
<evidence type="ECO:0000256" key="5">
    <source>
        <dbReference type="ARBA" id="ARBA00022741"/>
    </source>
</evidence>
<feature type="binding site" evidence="11">
    <location>
        <position position="171"/>
    </location>
    <ligand>
        <name>GTP</name>
        <dbReference type="ChEBI" id="CHEBI:37565"/>
    </ligand>
</feature>
<feature type="binding site" evidence="11">
    <location>
        <position position="136"/>
    </location>
    <ligand>
        <name>GTP</name>
        <dbReference type="ChEBI" id="CHEBI:37565"/>
    </ligand>
</feature>
<name>A0A1C4ZC54_9ACTN</name>
<feature type="binding site" evidence="11">
    <location>
        <position position="90"/>
    </location>
    <ligand>
        <name>Zn(2+)</name>
        <dbReference type="ChEBI" id="CHEBI:29105"/>
        <note>catalytic</note>
    </ligand>
</feature>
<dbReference type="HAMAP" id="MF_00179">
    <property type="entry name" value="RibA"/>
    <property type="match status" value="1"/>
</dbReference>
<dbReference type="GO" id="GO:0005525">
    <property type="term" value="F:GTP binding"/>
    <property type="evidence" value="ECO:0007669"/>
    <property type="project" value="UniProtKB-KW"/>
</dbReference>
<dbReference type="InterPro" id="IPR036144">
    <property type="entry name" value="RibA-like_sf"/>
</dbReference>
<evidence type="ECO:0000259" key="12">
    <source>
        <dbReference type="Pfam" id="PF00925"/>
    </source>
</evidence>
<dbReference type="NCBIfam" id="TIGR00505">
    <property type="entry name" value="ribA"/>
    <property type="match status" value="1"/>
</dbReference>
<feature type="active site" description="Proton acceptor" evidence="11">
    <location>
        <position position="148"/>
    </location>
</feature>
<reference evidence="14" key="1">
    <citation type="submission" date="2016-06" db="EMBL/GenBank/DDBJ databases">
        <authorList>
            <person name="Varghese N."/>
            <person name="Submissions Spin"/>
        </authorList>
    </citation>
    <scope>NUCLEOTIDE SEQUENCE [LARGE SCALE GENOMIC DNA]</scope>
    <source>
        <strain evidence="14">DSM 44830</strain>
    </source>
</reference>
<dbReference type="STRING" id="262898.GA0070564_105279"/>
<evidence type="ECO:0000313" key="14">
    <source>
        <dbReference type="Proteomes" id="UP000199504"/>
    </source>
</evidence>
<dbReference type="PANTHER" id="PTHR21327:SF18">
    <property type="entry name" value="3,4-DIHYDROXY-2-BUTANONE 4-PHOSPHATE SYNTHASE"/>
    <property type="match status" value="1"/>
</dbReference>
<comment type="similarity">
    <text evidence="11">Belongs to the GTP cyclohydrolase II family.</text>
</comment>
<evidence type="ECO:0000256" key="11">
    <source>
        <dbReference type="HAMAP-Rule" id="MF_00179"/>
    </source>
</evidence>
<dbReference type="UniPathway" id="UPA00275">
    <property type="reaction ID" value="UER00400"/>
</dbReference>
<feature type="binding site" evidence="11">
    <location>
        <position position="93"/>
    </location>
    <ligand>
        <name>GTP</name>
        <dbReference type="ChEBI" id="CHEBI:37565"/>
    </ligand>
</feature>
<keyword evidence="3 11" id="KW-0686">Riboflavin biosynthesis</keyword>
<dbReference type="NCBIfam" id="NF001591">
    <property type="entry name" value="PRK00393.1"/>
    <property type="match status" value="1"/>
</dbReference>
<dbReference type="Pfam" id="PF00925">
    <property type="entry name" value="GTP_cyclohydro2"/>
    <property type="match status" value="1"/>
</dbReference>
<keyword evidence="8 11" id="KW-0342">GTP-binding</keyword>
<organism evidence="13 14">
    <name type="scientific">Micromonospora mirobrigensis</name>
    <dbReference type="NCBI Taxonomy" id="262898"/>
    <lineage>
        <taxon>Bacteria</taxon>
        <taxon>Bacillati</taxon>
        <taxon>Actinomycetota</taxon>
        <taxon>Actinomycetes</taxon>
        <taxon>Micromonosporales</taxon>
        <taxon>Micromonosporaceae</taxon>
        <taxon>Micromonospora</taxon>
    </lineage>
</organism>
<keyword evidence="4 11" id="KW-0479">Metal-binding</keyword>
<dbReference type="Proteomes" id="UP000199504">
    <property type="component" value="Unassembled WGS sequence"/>
</dbReference>